<feature type="compositionally biased region" description="Basic and acidic residues" evidence="1">
    <location>
        <begin position="270"/>
        <end position="282"/>
    </location>
</feature>
<feature type="compositionally biased region" description="Basic and acidic residues" evidence="1">
    <location>
        <begin position="249"/>
        <end position="260"/>
    </location>
</feature>
<evidence type="ECO:0000313" key="4">
    <source>
        <dbReference type="Proteomes" id="UP000314294"/>
    </source>
</evidence>
<sequence>MPARKHFFEMHHALSKLVSNFVSASSEPELRTWLSKLELAAVVSPPAKVQKVSCLLGVKAREVWLNEEMKSALHNVLDRLREYTAQERCPFPHVMRTGAVFLPMLVVKELLFPMVQGGFIDQVLQEHRVELRPTTLSEEKLLIQFHKRACSSKLRRLMSLKHLPNVYADVPSVLSVCSPGLDQEDPADEEEDEGWEETLSCRSPSSSDVNASPSESHPQGRPTDHEKNRNKRKSRVKTSSRRMFLDNSSSEKEEADDPSKTVRGGVLDALSEKTWRGHHEETENPGSDRMAAEQDSSLIPLSTTLENSWMCPIIFDPLSPSPSDTETEEYSSLPPVGAKSPDRSKNCSGVILKLRRMFSGGVNRKKARYQAVSDTGSSADPSHVHTDDGGGEVSGETERHRRTPRVTHRWQRTGSFPHALRPLSSSSKRKRRSLVKIKYCPYLSTCHSAEHRRRWVLRSAVQRAQRAMRFYPDLVGKRIRHLYEEDDKSEVWYRGEVLRIQEAHPNPLKTIFEVRYDSEPEWKYYLELLIDYKKGWLKVED</sequence>
<dbReference type="Proteomes" id="UP000314294">
    <property type="component" value="Unassembled WGS sequence"/>
</dbReference>
<evidence type="ECO:0000313" key="3">
    <source>
        <dbReference type="EMBL" id="TNN86913.1"/>
    </source>
</evidence>
<feature type="compositionally biased region" description="Acidic residues" evidence="1">
    <location>
        <begin position="182"/>
        <end position="196"/>
    </location>
</feature>
<organism evidence="3 4">
    <name type="scientific">Liparis tanakae</name>
    <name type="common">Tanaka's snailfish</name>
    <dbReference type="NCBI Taxonomy" id="230148"/>
    <lineage>
        <taxon>Eukaryota</taxon>
        <taxon>Metazoa</taxon>
        <taxon>Chordata</taxon>
        <taxon>Craniata</taxon>
        <taxon>Vertebrata</taxon>
        <taxon>Euteleostomi</taxon>
        <taxon>Actinopterygii</taxon>
        <taxon>Neopterygii</taxon>
        <taxon>Teleostei</taxon>
        <taxon>Neoteleostei</taxon>
        <taxon>Acanthomorphata</taxon>
        <taxon>Eupercaria</taxon>
        <taxon>Perciformes</taxon>
        <taxon>Cottioidei</taxon>
        <taxon>Cottales</taxon>
        <taxon>Liparidae</taxon>
        <taxon>Liparis</taxon>
    </lineage>
</organism>
<dbReference type="Pfam" id="PF17663">
    <property type="entry name" value="DUF5525"/>
    <property type="match status" value="1"/>
</dbReference>
<protein>
    <recommendedName>
        <fullName evidence="2">PH domain-containing protein</fullName>
    </recommendedName>
</protein>
<dbReference type="InterPro" id="IPR001849">
    <property type="entry name" value="PH_domain"/>
</dbReference>
<name>A0A4Z2JAY4_9TELE</name>
<dbReference type="InterPro" id="IPR042567">
    <property type="entry name" value="SPIN/Ssty_sf"/>
</dbReference>
<gene>
    <name evidence="3" type="primary">CO039</name>
    <name evidence="3" type="ORF">EYF80_002668</name>
</gene>
<keyword evidence="4" id="KW-1185">Reference proteome</keyword>
<evidence type="ECO:0000259" key="2">
    <source>
        <dbReference type="PROSITE" id="PS50003"/>
    </source>
</evidence>
<proteinExistence type="predicted"/>
<dbReference type="EMBL" id="SRLO01000012">
    <property type="protein sequence ID" value="TNN86913.1"/>
    <property type="molecule type" value="Genomic_DNA"/>
</dbReference>
<dbReference type="AlphaFoldDB" id="A0A4Z2JAY4"/>
<dbReference type="PANTHER" id="PTHR28422:SF1">
    <property type="entry name" value="SIMILAR TO HUMAN CHROMOSOME 15 OPEN READING FRAME 39"/>
    <property type="match status" value="1"/>
</dbReference>
<dbReference type="PANTHER" id="PTHR28422">
    <property type="entry name" value="SIMILAR TO HUMAN CHROMOSOME 15 OPEN READING FRAME 39"/>
    <property type="match status" value="1"/>
</dbReference>
<dbReference type="OrthoDB" id="9908305at2759"/>
<feature type="compositionally biased region" description="Basic residues" evidence="1">
    <location>
        <begin position="228"/>
        <end position="240"/>
    </location>
</feature>
<feature type="region of interest" description="Disordered" evidence="1">
    <location>
        <begin position="320"/>
        <end position="344"/>
    </location>
</feature>
<comment type="caution">
    <text evidence="3">The sequence shown here is derived from an EMBL/GenBank/DDBJ whole genome shotgun (WGS) entry which is preliminary data.</text>
</comment>
<evidence type="ECO:0000256" key="1">
    <source>
        <dbReference type="SAM" id="MobiDB-lite"/>
    </source>
</evidence>
<dbReference type="PROSITE" id="PS50003">
    <property type="entry name" value="PH_DOMAIN"/>
    <property type="match status" value="1"/>
</dbReference>
<feature type="compositionally biased region" description="Basic residues" evidence="1">
    <location>
        <begin position="400"/>
        <end position="409"/>
    </location>
</feature>
<dbReference type="Gene3D" id="2.80.10.70">
    <property type="entry name" value="Spindlin/Ssty"/>
    <property type="match status" value="1"/>
</dbReference>
<feature type="compositionally biased region" description="Low complexity" evidence="1">
    <location>
        <begin position="203"/>
        <end position="216"/>
    </location>
</feature>
<accession>A0A4Z2JAY4</accession>
<feature type="region of interest" description="Disordered" evidence="1">
    <location>
        <begin position="373"/>
        <end position="409"/>
    </location>
</feature>
<feature type="domain" description="PH" evidence="2">
    <location>
        <begin position="1"/>
        <end position="42"/>
    </location>
</feature>
<reference evidence="3 4" key="1">
    <citation type="submission" date="2019-03" db="EMBL/GenBank/DDBJ databases">
        <title>First draft genome of Liparis tanakae, snailfish: a comprehensive survey of snailfish specific genes.</title>
        <authorList>
            <person name="Kim W."/>
            <person name="Song I."/>
            <person name="Jeong J.-H."/>
            <person name="Kim D."/>
            <person name="Kim S."/>
            <person name="Ryu S."/>
            <person name="Song J.Y."/>
            <person name="Lee S.K."/>
        </authorList>
    </citation>
    <scope>NUCLEOTIDE SEQUENCE [LARGE SCALE GENOMIC DNA]</scope>
    <source>
        <tissue evidence="3">Muscle</tissue>
    </source>
</reference>
<dbReference type="InterPro" id="IPR037656">
    <property type="entry name" value="DUF5525"/>
</dbReference>
<feature type="region of interest" description="Disordered" evidence="1">
    <location>
        <begin position="178"/>
        <end position="292"/>
    </location>
</feature>